<evidence type="ECO:0000256" key="1">
    <source>
        <dbReference type="ARBA" id="ARBA00004123"/>
    </source>
</evidence>
<dbReference type="RefSeq" id="XP_003060319.1">
    <property type="nucleotide sequence ID" value="XM_003060273.1"/>
</dbReference>
<protein>
    <submittedName>
        <fullName evidence="6">Predicted protein</fullName>
    </submittedName>
</protein>
<feature type="region of interest" description="Disordered" evidence="3">
    <location>
        <begin position="641"/>
        <end position="790"/>
    </location>
</feature>
<keyword evidence="7" id="KW-1185">Reference proteome</keyword>
<dbReference type="InterPro" id="IPR011993">
    <property type="entry name" value="PH-like_dom_sf"/>
</dbReference>
<feature type="compositionally biased region" description="Acidic residues" evidence="3">
    <location>
        <begin position="664"/>
        <end position="679"/>
    </location>
</feature>
<evidence type="ECO:0000313" key="7">
    <source>
        <dbReference type="Proteomes" id="UP000001876"/>
    </source>
</evidence>
<name>C1MYR1_MICPC</name>
<evidence type="ECO:0000313" key="6">
    <source>
        <dbReference type="EMBL" id="EEH55088.1"/>
    </source>
</evidence>
<sequence length="790" mass="87639">MAGSEAPQHEQLLPAEDFTNLQRVKVYRLNDSGHWDDKGTGHVSCEYMEQSDSVGLVVVSEEDQQPLLVHRISREDIYQRQGGDTIITWTDPDINTDIALSFQEAVGCNYIWEQIKGAVDEYEFGSAPGDSFYQDSAERTGPSELPPAELGTMSELVKIVVDCSPFAREKIASLVLQNGYLRKLLDLFKTCEDLDDQDGLHMMYRLVRGLVLLNDAALFDELLRDDNVMDVVGALEYDPDLPVERTQHRVFLRDSVVFKEVVPIQDADVRAKIHQTYRIGYLKDVILPRVLDDATFGTLTSIMLFNNVEVVLALQNDPTFLKELFARLDNTPRTNPDWDDLVGFLQELCSLAKHLQIQQRGSLFAALVQHGLFYVLTDVLKTDSESSQLKGADVLMSTLHNDPSALRAFLVKQDQHALFERIVTLFVEGEEGLQAQLFELLKLMLDPETMDQPVEKSGFLELFYDTYVDRLVTSVNAGVRDEPGPGGGEGGETNSVVPAWALVKTIELLCFCVQHHSFRIKYYVLRNNVVEKVLKLTQRREKYLVVAAVRFLRACVGLKDEFYNRYIIKNALFAPVVKVFTANGTRYNMLNSAVLELVDFIRRENIKNLIVHLVELYDPVFAEVTYVDTFRLLKLRYQQGQQPPGTGDAIGEGDQQTQGAGAGEGEEDYFKEDDDDDEPGASNGGNGGGGDDVGFTAPREPGGEAAAGTSGAGKRALDEGSEGDGAGKKSRTDEPPAEGLTAAQRNAARGLEKVTPPSEDAGKPAEDPPESERNPKPTSKPTSSWVSVDE</sequence>
<dbReference type="InterPro" id="IPR006887">
    <property type="entry name" value="P4R3-like_central_dom"/>
</dbReference>
<feature type="compositionally biased region" description="Polar residues" evidence="3">
    <location>
        <begin position="776"/>
        <end position="790"/>
    </location>
</feature>
<dbReference type="GeneID" id="9685757"/>
<feature type="compositionally biased region" description="Low complexity" evidence="3">
    <location>
        <begin position="693"/>
        <end position="713"/>
    </location>
</feature>
<feature type="compositionally biased region" description="Basic and acidic residues" evidence="3">
    <location>
        <begin position="725"/>
        <end position="734"/>
    </location>
</feature>
<dbReference type="SUPFAM" id="SSF50729">
    <property type="entry name" value="PH domain-like"/>
    <property type="match status" value="1"/>
</dbReference>
<dbReference type="Pfam" id="PF04802">
    <property type="entry name" value="PP4R3"/>
    <property type="match status" value="1"/>
</dbReference>
<dbReference type="PANTHER" id="PTHR23318:SF0">
    <property type="entry name" value="SERINE_THREONINE-PROTEIN PHOSPHATASE 4 REGULATORY SUBUNIT 3"/>
    <property type="match status" value="1"/>
</dbReference>
<gene>
    <name evidence="6" type="ORF">MICPUCDRAFT_19362</name>
</gene>
<dbReference type="Gene3D" id="2.30.29.30">
    <property type="entry name" value="Pleckstrin-homology domain (PH domain)/Phosphotyrosine-binding domain (PTB)"/>
    <property type="match status" value="1"/>
</dbReference>
<dbReference type="Pfam" id="PF22972">
    <property type="entry name" value="EVH1_PP4R3"/>
    <property type="match status" value="1"/>
</dbReference>
<keyword evidence="2" id="KW-0539">Nucleus</keyword>
<dbReference type="GO" id="GO:0005654">
    <property type="term" value="C:nucleoplasm"/>
    <property type="evidence" value="ECO:0007669"/>
    <property type="project" value="TreeGrafter"/>
</dbReference>
<reference evidence="6 7" key="1">
    <citation type="journal article" date="2009" name="Science">
        <title>Green evolution and dynamic adaptations revealed by genomes of the marine picoeukaryotes Micromonas.</title>
        <authorList>
            <person name="Worden A.Z."/>
            <person name="Lee J.H."/>
            <person name="Mock T."/>
            <person name="Rouze P."/>
            <person name="Simmons M.P."/>
            <person name="Aerts A.L."/>
            <person name="Allen A.E."/>
            <person name="Cuvelier M.L."/>
            <person name="Derelle E."/>
            <person name="Everett M.V."/>
            <person name="Foulon E."/>
            <person name="Grimwood J."/>
            <person name="Gundlach H."/>
            <person name="Henrissat B."/>
            <person name="Napoli C."/>
            <person name="McDonald S.M."/>
            <person name="Parker M.S."/>
            <person name="Rombauts S."/>
            <person name="Salamov A."/>
            <person name="Von Dassow P."/>
            <person name="Badger J.H."/>
            <person name="Coutinho P.M."/>
            <person name="Demir E."/>
            <person name="Dubchak I."/>
            <person name="Gentemann C."/>
            <person name="Eikrem W."/>
            <person name="Gready J.E."/>
            <person name="John U."/>
            <person name="Lanier W."/>
            <person name="Lindquist E.A."/>
            <person name="Lucas S."/>
            <person name="Mayer K.F."/>
            <person name="Moreau H."/>
            <person name="Not F."/>
            <person name="Otillar R."/>
            <person name="Panaud O."/>
            <person name="Pangilinan J."/>
            <person name="Paulsen I."/>
            <person name="Piegu B."/>
            <person name="Poliakov A."/>
            <person name="Robbens S."/>
            <person name="Schmutz J."/>
            <person name="Toulza E."/>
            <person name="Wyss T."/>
            <person name="Zelensky A."/>
            <person name="Zhou K."/>
            <person name="Armbrust E.V."/>
            <person name="Bhattacharya D."/>
            <person name="Goodenough U.W."/>
            <person name="Van de Peer Y."/>
            <person name="Grigoriev I.V."/>
        </authorList>
    </citation>
    <scope>NUCLEOTIDE SEQUENCE [LARGE SCALE GENOMIC DNA]</scope>
    <source>
        <strain evidence="6 7">CCMP1545</strain>
    </source>
</reference>
<organism evidence="7">
    <name type="scientific">Micromonas pusilla (strain CCMP1545)</name>
    <name type="common">Picoplanktonic green alga</name>
    <dbReference type="NCBI Taxonomy" id="564608"/>
    <lineage>
        <taxon>Eukaryota</taxon>
        <taxon>Viridiplantae</taxon>
        <taxon>Chlorophyta</taxon>
        <taxon>Mamiellophyceae</taxon>
        <taxon>Mamiellales</taxon>
        <taxon>Mamiellaceae</taxon>
        <taxon>Micromonas</taxon>
    </lineage>
</organism>
<dbReference type="PANTHER" id="PTHR23318">
    <property type="entry name" value="ATP SYNTHASE GAMMA-RELATED"/>
    <property type="match status" value="1"/>
</dbReference>
<dbReference type="SUPFAM" id="SSF48371">
    <property type="entry name" value="ARM repeat"/>
    <property type="match status" value="1"/>
</dbReference>
<evidence type="ECO:0000259" key="4">
    <source>
        <dbReference type="Pfam" id="PF04802"/>
    </source>
</evidence>
<evidence type="ECO:0000256" key="3">
    <source>
        <dbReference type="SAM" id="MobiDB-lite"/>
    </source>
</evidence>
<proteinExistence type="predicted"/>
<dbReference type="EMBL" id="GG663742">
    <property type="protein sequence ID" value="EEH55088.1"/>
    <property type="molecule type" value="Genomic_DNA"/>
</dbReference>
<dbReference type="STRING" id="564608.C1MYR1"/>
<dbReference type="InterPro" id="IPR055236">
    <property type="entry name" value="EVH1_PP4R3"/>
</dbReference>
<dbReference type="KEGG" id="mpp:MICPUCDRAFT_19362"/>
<dbReference type="InterPro" id="IPR016024">
    <property type="entry name" value="ARM-type_fold"/>
</dbReference>
<feature type="compositionally biased region" description="Basic and acidic residues" evidence="3">
    <location>
        <begin position="760"/>
        <end position="775"/>
    </location>
</feature>
<feature type="compositionally biased region" description="Gly residues" evidence="3">
    <location>
        <begin position="682"/>
        <end position="692"/>
    </location>
</feature>
<feature type="domain" description="Serine/threonine-protein phosphatase 4 regulatory subunit 3-like central" evidence="4">
    <location>
        <begin position="155"/>
        <end position="639"/>
    </location>
</feature>
<evidence type="ECO:0000256" key="2">
    <source>
        <dbReference type="ARBA" id="ARBA00023242"/>
    </source>
</evidence>
<comment type="subcellular location">
    <subcellularLocation>
        <location evidence="1">Nucleus</location>
    </subcellularLocation>
</comment>
<dbReference type="Proteomes" id="UP000001876">
    <property type="component" value="Unassembled WGS sequence"/>
</dbReference>
<dbReference type="OMA" id="YHRYMIS"/>
<evidence type="ECO:0000259" key="5">
    <source>
        <dbReference type="Pfam" id="PF22972"/>
    </source>
</evidence>
<feature type="domain" description="PP4R3 EVH1-like" evidence="5">
    <location>
        <begin position="22"/>
        <end position="113"/>
    </location>
</feature>
<dbReference type="GO" id="GO:0030289">
    <property type="term" value="C:protein phosphatase 4 complex"/>
    <property type="evidence" value="ECO:0007669"/>
    <property type="project" value="TreeGrafter"/>
</dbReference>
<dbReference type="InterPro" id="IPR051137">
    <property type="entry name" value="PP4R3-like"/>
</dbReference>
<dbReference type="eggNOG" id="KOG2175">
    <property type="taxonomic scope" value="Eukaryota"/>
</dbReference>
<accession>C1MYR1</accession>
<dbReference type="OrthoDB" id="27483at2759"/>
<dbReference type="GO" id="GO:0072542">
    <property type="term" value="F:protein phosphatase activator activity"/>
    <property type="evidence" value="ECO:0007669"/>
    <property type="project" value="TreeGrafter"/>
</dbReference>
<dbReference type="AlphaFoldDB" id="C1MYR1"/>